<keyword evidence="3" id="KW-1185">Reference proteome</keyword>
<keyword evidence="2" id="KW-0413">Isomerase</keyword>
<organism evidence="2 3">
    <name type="scientific">Shouchella miscanthi</name>
    <dbReference type="NCBI Taxonomy" id="2598861"/>
    <lineage>
        <taxon>Bacteria</taxon>
        <taxon>Bacillati</taxon>
        <taxon>Bacillota</taxon>
        <taxon>Bacilli</taxon>
        <taxon>Bacillales</taxon>
        <taxon>Bacillaceae</taxon>
        <taxon>Shouchella</taxon>
    </lineage>
</organism>
<evidence type="ECO:0000313" key="2">
    <source>
        <dbReference type="EMBL" id="MED4128646.1"/>
    </source>
</evidence>
<feature type="domain" description="Xylose isomerase-like TIM barrel" evidence="1">
    <location>
        <begin position="27"/>
        <end position="245"/>
    </location>
</feature>
<dbReference type="InterPro" id="IPR036237">
    <property type="entry name" value="Xyl_isomerase-like_sf"/>
</dbReference>
<accession>A0ABU6NKB2</accession>
<dbReference type="Proteomes" id="UP001341820">
    <property type="component" value="Unassembled WGS sequence"/>
</dbReference>
<dbReference type="EMBL" id="JAROAS010000021">
    <property type="protein sequence ID" value="MED4128646.1"/>
    <property type="molecule type" value="Genomic_DNA"/>
</dbReference>
<dbReference type="SUPFAM" id="SSF51658">
    <property type="entry name" value="Xylose isomerase-like"/>
    <property type="match status" value="1"/>
</dbReference>
<comment type="caution">
    <text evidence="2">The sequence shown here is derived from an EMBL/GenBank/DDBJ whole genome shotgun (WGS) entry which is preliminary data.</text>
</comment>
<evidence type="ECO:0000313" key="3">
    <source>
        <dbReference type="Proteomes" id="UP001341820"/>
    </source>
</evidence>
<name>A0ABU6NKB2_9BACI</name>
<gene>
    <name evidence="2" type="ORF">P5F74_10925</name>
</gene>
<dbReference type="GO" id="GO:0016853">
    <property type="term" value="F:isomerase activity"/>
    <property type="evidence" value="ECO:0007669"/>
    <property type="project" value="UniProtKB-KW"/>
</dbReference>
<dbReference type="Pfam" id="PF01261">
    <property type="entry name" value="AP_endonuc_2"/>
    <property type="match status" value="1"/>
</dbReference>
<proteinExistence type="predicted"/>
<dbReference type="RefSeq" id="WP_328237429.1">
    <property type="nucleotide sequence ID" value="NZ_JAROAS010000021.1"/>
</dbReference>
<reference evidence="2 3" key="1">
    <citation type="submission" date="2023-03" db="EMBL/GenBank/DDBJ databases">
        <title>Bacillus Genome Sequencing.</title>
        <authorList>
            <person name="Dunlap C."/>
        </authorList>
    </citation>
    <scope>NUCLEOTIDE SEQUENCE [LARGE SCALE GENOMIC DNA]</scope>
    <source>
        <strain evidence="2 3">B-4107</strain>
    </source>
</reference>
<protein>
    <submittedName>
        <fullName evidence="2">Sugar phosphate isomerase/epimerase</fullName>
    </submittedName>
</protein>
<evidence type="ECO:0000259" key="1">
    <source>
        <dbReference type="Pfam" id="PF01261"/>
    </source>
</evidence>
<dbReference type="InterPro" id="IPR013022">
    <property type="entry name" value="Xyl_isomerase-like_TIM-brl"/>
</dbReference>
<sequence length="265" mass="30009">MNVYANLLPFMNKIDEADAFIREWNGGIEISTDGPHWHGNTDWNREQERFESFHGDMGVHLPIWELNLASIQFPGHAAYSFDIYRTYLEWAAGFASHAVLHTHLYASPLFHKEEAQKRSRHYIKQLGEVAKQNDITLFVENVGFHDKMLFDEQEFVQLFEDIPTIKALLDVGHATINKWDIPAVIKALGRNLGALHLHDNDGKGDLHLPIGAGVTDWTSIWAALDTLSHSPKLILEYEGTAPLEVIKEHGNQLMREGKVAEPSAV</sequence>
<dbReference type="Gene3D" id="3.20.20.150">
    <property type="entry name" value="Divalent-metal-dependent TIM barrel enzymes"/>
    <property type="match status" value="1"/>
</dbReference>